<organism evidence="5 7">
    <name type="scientific">Wenyingzhuangia fucanilytica</name>
    <dbReference type="NCBI Taxonomy" id="1790137"/>
    <lineage>
        <taxon>Bacteria</taxon>
        <taxon>Pseudomonadati</taxon>
        <taxon>Bacteroidota</taxon>
        <taxon>Flavobacteriia</taxon>
        <taxon>Flavobacteriales</taxon>
        <taxon>Flavobacteriaceae</taxon>
        <taxon>Wenyingzhuangia</taxon>
    </lineage>
</organism>
<dbReference type="InterPro" id="IPR007889">
    <property type="entry name" value="HTH_Psq"/>
</dbReference>
<dbReference type="KEGG" id="wfu:AXE80_07210"/>
<proteinExistence type="predicted"/>
<dbReference type="InterPro" id="IPR009057">
    <property type="entry name" value="Homeodomain-like_sf"/>
</dbReference>
<dbReference type="GO" id="GO:0003677">
    <property type="term" value="F:DNA binding"/>
    <property type="evidence" value="ECO:0007669"/>
    <property type="project" value="UniProtKB-KW"/>
</dbReference>
<dbReference type="EMBL" id="CP014224">
    <property type="protein sequence ID" value="ANW96082.1"/>
    <property type="molecule type" value="Genomic_DNA"/>
</dbReference>
<keyword evidence="7" id="KW-1185">Reference proteome</keyword>
<keyword evidence="1" id="KW-0175">Coiled coil</keyword>
<evidence type="ECO:0000256" key="1">
    <source>
        <dbReference type="SAM" id="Coils"/>
    </source>
</evidence>
<dbReference type="KEGG" id="wfu:AXE80_07290"/>
<dbReference type="KEGG" id="wfu:AXE80_07270"/>
<protein>
    <submittedName>
        <fullName evidence="5">DNA-binding protein</fullName>
    </submittedName>
</protein>
<evidence type="ECO:0000259" key="2">
    <source>
        <dbReference type="Pfam" id="PF05225"/>
    </source>
</evidence>
<dbReference type="EMBL" id="CP014224">
    <property type="protein sequence ID" value="ANW96094.1"/>
    <property type="molecule type" value="Genomic_DNA"/>
</dbReference>
<feature type="domain" description="HTH psq-type" evidence="2">
    <location>
        <begin position="26"/>
        <end position="53"/>
    </location>
</feature>
<dbReference type="Gene3D" id="1.10.10.60">
    <property type="entry name" value="Homeodomain-like"/>
    <property type="match status" value="1"/>
</dbReference>
<dbReference type="RefSeq" id="WP_068825837.1">
    <property type="nucleotide sequence ID" value="NZ_CP014224.1"/>
</dbReference>
<dbReference type="Proteomes" id="UP000092967">
    <property type="component" value="Chromosome"/>
</dbReference>
<keyword evidence="5" id="KW-0238">DNA-binding</keyword>
<dbReference type="AlphaFoldDB" id="A0A1B1Y5Q6"/>
<dbReference type="EMBL" id="CP014224">
    <property type="protein sequence ID" value="ANW96090.1"/>
    <property type="molecule type" value="Genomic_DNA"/>
</dbReference>
<accession>A0A1B1Y5Q6</accession>
<evidence type="ECO:0000313" key="5">
    <source>
        <dbReference type="EMBL" id="ANW96090.1"/>
    </source>
</evidence>
<dbReference type="OrthoDB" id="1440232at2"/>
<dbReference type="KEGG" id="wfu:AXE80_07230"/>
<feature type="coiled-coil region" evidence="1">
    <location>
        <begin position="66"/>
        <end position="93"/>
    </location>
</feature>
<gene>
    <name evidence="3" type="ORF">AXE80_07210</name>
    <name evidence="4" type="ORF">AXE80_07230</name>
    <name evidence="5" type="ORF">AXE80_07270</name>
    <name evidence="6" type="ORF">AXE80_07290</name>
</gene>
<dbReference type="Pfam" id="PF05225">
    <property type="entry name" value="HTH_psq"/>
    <property type="match status" value="1"/>
</dbReference>
<dbReference type="SUPFAM" id="SSF46689">
    <property type="entry name" value="Homeodomain-like"/>
    <property type="match status" value="1"/>
</dbReference>
<evidence type="ECO:0000313" key="4">
    <source>
        <dbReference type="EMBL" id="ANW96082.1"/>
    </source>
</evidence>
<evidence type="ECO:0000313" key="3">
    <source>
        <dbReference type="EMBL" id="ANW96078.1"/>
    </source>
</evidence>
<sequence length="130" mass="15304">MESNQKQHCRKKTYTKVGFELKLFIIDQIQNGQISTNFAAKKYNVPRSSIDYWIKKYSTLDQKKKAMSKQDEIKKLKEKIEELEFVKDFQQDIIADMEIITGTELSKKSLPKTLADEIQKKKQNRLKENG</sequence>
<reference evidence="5 7" key="1">
    <citation type="submission" date="2016-02" db="EMBL/GenBank/DDBJ databases">
        <authorList>
            <person name="Wen L."/>
            <person name="He K."/>
            <person name="Yang H."/>
        </authorList>
    </citation>
    <scope>NUCLEOTIDE SEQUENCE [LARGE SCALE GENOMIC DNA]</scope>
    <source>
        <strain evidence="5 7">CZ1127</strain>
    </source>
</reference>
<evidence type="ECO:0000313" key="6">
    <source>
        <dbReference type="EMBL" id="ANW96094.1"/>
    </source>
</evidence>
<name>A0A1B1Y5Q6_9FLAO</name>
<dbReference type="STRING" id="1790137.AXE80_07210"/>
<dbReference type="EMBL" id="CP014224">
    <property type="protein sequence ID" value="ANW96078.1"/>
    <property type="molecule type" value="Genomic_DNA"/>
</dbReference>
<evidence type="ECO:0000313" key="7">
    <source>
        <dbReference type="Proteomes" id="UP000092967"/>
    </source>
</evidence>